<dbReference type="CDD" id="cd00038">
    <property type="entry name" value="CAP_ED"/>
    <property type="match status" value="1"/>
</dbReference>
<protein>
    <submittedName>
        <fullName evidence="5">Crp/Fnr family transcriptional regulator</fullName>
    </submittedName>
</protein>
<keyword evidence="6" id="KW-1185">Reference proteome</keyword>
<dbReference type="Pfam" id="PF00325">
    <property type="entry name" value="Crp"/>
    <property type="match status" value="1"/>
</dbReference>
<keyword evidence="3" id="KW-0804">Transcription</keyword>
<dbReference type="PANTHER" id="PTHR24567">
    <property type="entry name" value="CRP FAMILY TRANSCRIPTIONAL REGULATORY PROTEIN"/>
    <property type="match status" value="1"/>
</dbReference>
<comment type="caution">
    <text evidence="5">The sequence shown here is derived from an EMBL/GenBank/DDBJ whole genome shotgun (WGS) entry which is preliminary data.</text>
</comment>
<dbReference type="Proteomes" id="UP001202180">
    <property type="component" value="Unassembled WGS sequence"/>
</dbReference>
<evidence type="ECO:0000256" key="2">
    <source>
        <dbReference type="ARBA" id="ARBA00023125"/>
    </source>
</evidence>
<evidence type="ECO:0000259" key="4">
    <source>
        <dbReference type="PROSITE" id="PS50042"/>
    </source>
</evidence>
<dbReference type="EMBL" id="JALPRF010000005">
    <property type="protein sequence ID" value="MCK8494949.1"/>
    <property type="molecule type" value="Genomic_DNA"/>
</dbReference>
<feature type="domain" description="Cyclic nucleotide-binding" evidence="4">
    <location>
        <begin position="16"/>
        <end position="120"/>
    </location>
</feature>
<gene>
    <name evidence="5" type="ORF">M0L20_23970</name>
</gene>
<organism evidence="5 6">
    <name type="scientific">Spirosoma liriopis</name>
    <dbReference type="NCBI Taxonomy" id="2937440"/>
    <lineage>
        <taxon>Bacteria</taxon>
        <taxon>Pseudomonadati</taxon>
        <taxon>Bacteroidota</taxon>
        <taxon>Cytophagia</taxon>
        <taxon>Cytophagales</taxon>
        <taxon>Cytophagaceae</taxon>
        <taxon>Spirosoma</taxon>
    </lineage>
</organism>
<dbReference type="InterPro" id="IPR012318">
    <property type="entry name" value="HTH_CRP"/>
</dbReference>
<dbReference type="SUPFAM" id="SSF51206">
    <property type="entry name" value="cAMP-binding domain-like"/>
    <property type="match status" value="1"/>
</dbReference>
<evidence type="ECO:0000256" key="1">
    <source>
        <dbReference type="ARBA" id="ARBA00023015"/>
    </source>
</evidence>
<dbReference type="InterPro" id="IPR050397">
    <property type="entry name" value="Env_Response_Regulators"/>
</dbReference>
<dbReference type="InterPro" id="IPR000595">
    <property type="entry name" value="cNMP-bd_dom"/>
</dbReference>
<dbReference type="Gene3D" id="2.60.120.10">
    <property type="entry name" value="Jelly Rolls"/>
    <property type="match status" value="1"/>
</dbReference>
<dbReference type="InterPro" id="IPR018490">
    <property type="entry name" value="cNMP-bd_dom_sf"/>
</dbReference>
<name>A0ABT0HS10_9BACT</name>
<dbReference type="PROSITE" id="PS50042">
    <property type="entry name" value="CNMP_BINDING_3"/>
    <property type="match status" value="1"/>
</dbReference>
<dbReference type="PANTHER" id="PTHR24567:SF26">
    <property type="entry name" value="REGULATORY PROTEIN YEIL"/>
    <property type="match status" value="1"/>
</dbReference>
<accession>A0ABT0HS10</accession>
<evidence type="ECO:0000256" key="3">
    <source>
        <dbReference type="ARBA" id="ARBA00023163"/>
    </source>
</evidence>
<dbReference type="RefSeq" id="WP_248479576.1">
    <property type="nucleotide sequence ID" value="NZ_JALPRF010000005.1"/>
</dbReference>
<sequence>MPIVVQRLLDDCSQDYSLRTVKPGDFIYQPADVDTHVYIIEKGLVKIGSLGEWGQRVLYDLLKPGELFGDLDYLDEVVFFEYAQAATSASVYVIDRPAFRHAVTHNPLLADWFSETVIRRWHRTEIRLLHRNGLIVDDRIRHLQEQYNSSVLDANNQLHRPFDYLSYQEIGDLVGATRQTVSRKIRTSAEPTATIVMHV</sequence>
<keyword evidence="2" id="KW-0238">DNA-binding</keyword>
<dbReference type="InterPro" id="IPR014710">
    <property type="entry name" value="RmlC-like_jellyroll"/>
</dbReference>
<keyword evidence="1" id="KW-0805">Transcription regulation</keyword>
<evidence type="ECO:0000313" key="5">
    <source>
        <dbReference type="EMBL" id="MCK8494949.1"/>
    </source>
</evidence>
<reference evidence="5 6" key="1">
    <citation type="submission" date="2022-04" db="EMBL/GenBank/DDBJ databases">
        <title>Spirosoma sp. strain RP8 genome sequencing and assembly.</title>
        <authorList>
            <person name="Jung Y."/>
        </authorList>
    </citation>
    <scope>NUCLEOTIDE SEQUENCE [LARGE SCALE GENOMIC DNA]</scope>
    <source>
        <strain evidence="5 6">RP8</strain>
    </source>
</reference>
<evidence type="ECO:0000313" key="6">
    <source>
        <dbReference type="Proteomes" id="UP001202180"/>
    </source>
</evidence>
<dbReference type="Pfam" id="PF00027">
    <property type="entry name" value="cNMP_binding"/>
    <property type="match status" value="1"/>
</dbReference>
<proteinExistence type="predicted"/>